<comment type="caution">
    <text evidence="3">The sequence shown here is derived from an EMBL/GenBank/DDBJ whole genome shotgun (WGS) entry which is preliminary data.</text>
</comment>
<keyword evidence="2" id="KW-1133">Transmembrane helix</keyword>
<organism evidence="3 4">
    <name type="scientific">Peronospora matthiolae</name>
    <dbReference type="NCBI Taxonomy" id="2874970"/>
    <lineage>
        <taxon>Eukaryota</taxon>
        <taxon>Sar</taxon>
        <taxon>Stramenopiles</taxon>
        <taxon>Oomycota</taxon>
        <taxon>Peronosporomycetes</taxon>
        <taxon>Peronosporales</taxon>
        <taxon>Peronosporaceae</taxon>
        <taxon>Peronospora</taxon>
    </lineage>
</organism>
<evidence type="ECO:0000256" key="1">
    <source>
        <dbReference type="SAM" id="MobiDB-lite"/>
    </source>
</evidence>
<keyword evidence="2" id="KW-0812">Transmembrane</keyword>
<protein>
    <submittedName>
        <fullName evidence="3">Uncharacterized protein</fullName>
    </submittedName>
</protein>
<feature type="transmembrane region" description="Helical" evidence="2">
    <location>
        <begin position="62"/>
        <end position="84"/>
    </location>
</feature>
<feature type="transmembrane region" description="Helical" evidence="2">
    <location>
        <begin position="297"/>
        <end position="315"/>
    </location>
</feature>
<dbReference type="AlphaFoldDB" id="A0AAV1UUG6"/>
<feature type="transmembrane region" description="Helical" evidence="2">
    <location>
        <begin position="174"/>
        <end position="193"/>
    </location>
</feature>
<name>A0AAV1UUG6_9STRA</name>
<keyword evidence="2" id="KW-0472">Membrane</keyword>
<evidence type="ECO:0000313" key="3">
    <source>
        <dbReference type="EMBL" id="CAK7937901.1"/>
    </source>
</evidence>
<feature type="transmembrane region" description="Helical" evidence="2">
    <location>
        <begin position="233"/>
        <end position="251"/>
    </location>
</feature>
<feature type="transmembrane region" description="Helical" evidence="2">
    <location>
        <begin position="335"/>
        <end position="356"/>
    </location>
</feature>
<accession>A0AAV1UUG6</accession>
<feature type="transmembrane region" description="Helical" evidence="2">
    <location>
        <begin position="200"/>
        <end position="221"/>
    </location>
</feature>
<evidence type="ECO:0000256" key="2">
    <source>
        <dbReference type="SAM" id="Phobius"/>
    </source>
</evidence>
<dbReference type="EMBL" id="CAKLBY020000228">
    <property type="protein sequence ID" value="CAK7937901.1"/>
    <property type="molecule type" value="Genomic_DNA"/>
</dbReference>
<gene>
    <name evidence="3" type="ORF">PM001_LOCUS23051</name>
</gene>
<feature type="transmembrane region" description="Helical" evidence="2">
    <location>
        <begin position="35"/>
        <end position="56"/>
    </location>
</feature>
<feature type="transmembrane region" description="Helical" evidence="2">
    <location>
        <begin position="258"/>
        <end position="277"/>
    </location>
</feature>
<feature type="transmembrane region" description="Helical" evidence="2">
    <location>
        <begin position="147"/>
        <end position="168"/>
    </location>
</feature>
<reference evidence="3" key="1">
    <citation type="submission" date="2024-01" db="EMBL/GenBank/DDBJ databases">
        <authorList>
            <person name="Webb A."/>
        </authorList>
    </citation>
    <scope>NUCLEOTIDE SEQUENCE</scope>
    <source>
        <strain evidence="3">Pm1</strain>
    </source>
</reference>
<feature type="transmembrane region" description="Helical" evidence="2">
    <location>
        <begin position="362"/>
        <end position="383"/>
    </location>
</feature>
<proteinExistence type="predicted"/>
<feature type="region of interest" description="Disordered" evidence="1">
    <location>
        <begin position="1"/>
        <end position="29"/>
    </location>
</feature>
<evidence type="ECO:0000313" key="4">
    <source>
        <dbReference type="Proteomes" id="UP001162060"/>
    </source>
</evidence>
<dbReference type="Proteomes" id="UP001162060">
    <property type="component" value="Unassembled WGS sequence"/>
</dbReference>
<sequence>MSAEPLESSYSLHSRRLQEPQPQEPCKTSQPTNRFFVLLAPFSALALLLAIIFYSINVGHSIYSVFLLQGCLAVGMLEISWWHYRIRQRFLASLEVTSMADSLARDGDPELSLAGREQYDRALEETMEPKAFAVTSLTCRWLPDGRGVAFVVALVAASVAAAVSVAIAELTESSVTVCAAVGAFAGVLCACLAPTPGDGIAIFIHVAALTATAMNTMYVYYTGSVTKIAIVDYLFVAQSGWMTIAISRIIVSKKLLECFLMVSLDTVALLHVTVIMMEMVDFVEHPGADDVPHELDAFFITIVSAEFGHYLFSIVTGRLMPFCFWHWKYTPPRMWGADFVVSVLFGVAGMKIWTAIASLNMSTWNTIALLGALGLSQIGRSFISLTQETARVPPRTCATFDVWNNGIVELINPFLVGWIVFHPFAKKIVGKEIEY</sequence>